<evidence type="ECO:0000256" key="5">
    <source>
        <dbReference type="ARBA" id="ARBA00023163"/>
    </source>
</evidence>
<dbReference type="GO" id="GO:0005524">
    <property type="term" value="F:ATP binding"/>
    <property type="evidence" value="ECO:0007669"/>
    <property type="project" value="UniProtKB-KW"/>
</dbReference>
<dbReference type="Gene3D" id="3.40.50.300">
    <property type="entry name" value="P-loop containing nucleotide triphosphate hydrolases"/>
    <property type="match status" value="1"/>
</dbReference>
<keyword evidence="8" id="KW-0969">Cilium</keyword>
<feature type="region of interest" description="Disordered" evidence="6">
    <location>
        <begin position="366"/>
        <end position="393"/>
    </location>
</feature>
<dbReference type="InterPro" id="IPR025944">
    <property type="entry name" value="Sigma_54_int_dom_CS"/>
</dbReference>
<keyword evidence="2" id="KW-0067">ATP-binding</keyword>
<dbReference type="CDD" id="cd00009">
    <property type="entry name" value="AAA"/>
    <property type="match status" value="1"/>
</dbReference>
<accession>A0A3G9GHX7</accession>
<keyword evidence="9" id="KW-1185">Reference proteome</keyword>
<dbReference type="InterPro" id="IPR025943">
    <property type="entry name" value="Sigma_54_int_dom_ATP-bd_2"/>
</dbReference>
<dbReference type="InterPro" id="IPR027417">
    <property type="entry name" value="P-loop_NTPase"/>
</dbReference>
<dbReference type="Proteomes" id="UP000198290">
    <property type="component" value="Chromosome"/>
</dbReference>
<reference evidence="9" key="1">
    <citation type="journal article" date="2017" name="Biotechnol. Biofuels">
        <title>Evaluation of environmental bacterial communities as a factor affecting the growth of duckweed Lemna minor.</title>
        <authorList>
            <person name="Ishizawa H."/>
            <person name="Kuroda M."/>
            <person name="Morikawa M."/>
            <person name="Ike M."/>
        </authorList>
    </citation>
    <scope>NUCLEOTIDE SEQUENCE [LARGE SCALE GENOMIC DNA]</scope>
    <source>
        <strain evidence="9">H3</strain>
    </source>
</reference>
<dbReference type="PROSITE" id="PS00675">
    <property type="entry name" value="SIGMA54_INTERACT_1"/>
    <property type="match status" value="1"/>
</dbReference>
<reference evidence="8 9" key="2">
    <citation type="journal article" date="2017" name="Genome Announc.">
        <title>Draft genome sequence of Aquitalea magnusonii strain H3, a plant growth-promoting bacterium of duckweed Lemna minor.</title>
        <authorList>
            <person name="Ishizawa H."/>
            <person name="Kuroda M."/>
            <person name="Ike M."/>
        </authorList>
    </citation>
    <scope>NUCLEOTIDE SEQUENCE [LARGE SCALE GENOMIC DNA]</scope>
    <source>
        <strain evidence="8 9">H3</strain>
    </source>
</reference>
<keyword evidence="4" id="KW-0238">DNA-binding</keyword>
<dbReference type="Pfam" id="PF08448">
    <property type="entry name" value="PAS_4"/>
    <property type="match status" value="1"/>
</dbReference>
<dbReference type="FunFam" id="3.40.50.300:FF:000006">
    <property type="entry name" value="DNA-binding transcriptional regulator NtrC"/>
    <property type="match status" value="1"/>
</dbReference>
<dbReference type="PROSITE" id="PS00688">
    <property type="entry name" value="SIGMA54_INTERACT_3"/>
    <property type="match status" value="1"/>
</dbReference>
<dbReference type="InterPro" id="IPR009057">
    <property type="entry name" value="Homeodomain-like_sf"/>
</dbReference>
<dbReference type="GO" id="GO:0006355">
    <property type="term" value="P:regulation of DNA-templated transcription"/>
    <property type="evidence" value="ECO:0007669"/>
    <property type="project" value="InterPro"/>
</dbReference>
<dbReference type="SUPFAM" id="SSF46689">
    <property type="entry name" value="Homeodomain-like"/>
    <property type="match status" value="1"/>
</dbReference>
<dbReference type="Pfam" id="PF25601">
    <property type="entry name" value="AAA_lid_14"/>
    <property type="match status" value="1"/>
</dbReference>
<keyword evidence="8" id="KW-0966">Cell projection</keyword>
<dbReference type="InterPro" id="IPR058031">
    <property type="entry name" value="AAA_lid_NorR"/>
</dbReference>
<dbReference type="OrthoDB" id="9761705at2"/>
<dbReference type="Gene3D" id="1.10.8.60">
    <property type="match status" value="1"/>
</dbReference>
<keyword evidence="8" id="KW-0282">Flagellum</keyword>
<keyword evidence="3" id="KW-0805">Transcription regulation</keyword>
<evidence type="ECO:0000256" key="4">
    <source>
        <dbReference type="ARBA" id="ARBA00023125"/>
    </source>
</evidence>
<protein>
    <submittedName>
        <fullName evidence="8">Flagellar regulatory protein FleQ</fullName>
    </submittedName>
</protein>
<dbReference type="STRING" id="332411.VI06_00205"/>
<evidence type="ECO:0000313" key="9">
    <source>
        <dbReference type="Proteomes" id="UP000198290"/>
    </source>
</evidence>
<evidence type="ECO:0000256" key="3">
    <source>
        <dbReference type="ARBA" id="ARBA00023015"/>
    </source>
</evidence>
<dbReference type="Gene3D" id="3.30.450.20">
    <property type="entry name" value="PAS domain"/>
    <property type="match status" value="1"/>
</dbReference>
<dbReference type="InterPro" id="IPR000014">
    <property type="entry name" value="PAS"/>
</dbReference>
<dbReference type="SMART" id="SM00382">
    <property type="entry name" value="AAA"/>
    <property type="match status" value="1"/>
</dbReference>
<feature type="domain" description="Sigma-54 factor interaction" evidence="7">
    <location>
        <begin position="133"/>
        <end position="359"/>
    </location>
</feature>
<dbReference type="KEGG" id="amah:DLM_1497"/>
<dbReference type="GO" id="GO:0003677">
    <property type="term" value="F:DNA binding"/>
    <property type="evidence" value="ECO:0007669"/>
    <property type="project" value="UniProtKB-KW"/>
</dbReference>
<dbReference type="EMBL" id="AP018823">
    <property type="protein sequence ID" value="BBF85116.1"/>
    <property type="molecule type" value="Genomic_DNA"/>
</dbReference>
<dbReference type="PROSITE" id="PS50045">
    <property type="entry name" value="SIGMA54_INTERACT_4"/>
    <property type="match status" value="1"/>
</dbReference>
<evidence type="ECO:0000256" key="6">
    <source>
        <dbReference type="SAM" id="MobiDB-lite"/>
    </source>
</evidence>
<dbReference type="PANTHER" id="PTHR32071:SF14">
    <property type="entry name" value="TRANSCRIPTIONAL REGULATORY PROTEIN RTCR"/>
    <property type="match status" value="1"/>
</dbReference>
<dbReference type="PANTHER" id="PTHR32071">
    <property type="entry name" value="TRANSCRIPTIONAL REGULATORY PROTEIN"/>
    <property type="match status" value="1"/>
</dbReference>
<dbReference type="InterPro" id="IPR002078">
    <property type="entry name" value="Sigma_54_int"/>
</dbReference>
<evidence type="ECO:0000313" key="8">
    <source>
        <dbReference type="EMBL" id="BBF85116.1"/>
    </source>
</evidence>
<evidence type="ECO:0000256" key="2">
    <source>
        <dbReference type="ARBA" id="ARBA00022840"/>
    </source>
</evidence>
<dbReference type="Pfam" id="PF00158">
    <property type="entry name" value="Sigma54_activat"/>
    <property type="match status" value="1"/>
</dbReference>
<dbReference type="InterPro" id="IPR025662">
    <property type="entry name" value="Sigma_54_int_dom_ATP-bd_1"/>
</dbReference>
<dbReference type="InterPro" id="IPR035965">
    <property type="entry name" value="PAS-like_dom_sf"/>
</dbReference>
<evidence type="ECO:0000256" key="1">
    <source>
        <dbReference type="ARBA" id="ARBA00022741"/>
    </source>
</evidence>
<dbReference type="SUPFAM" id="SSF55785">
    <property type="entry name" value="PYP-like sensor domain (PAS domain)"/>
    <property type="match status" value="1"/>
</dbReference>
<sequence length="447" mass="49236">MSPLTTAASLDTISRMLDELDEPRIVITEQFEILHANPAYQALYGQVVGQRCHAASHGYQRPCNEEGESCPLQMTLSSGQPERVLHIHRTAHGEEHVDVELMPLADISGHRHLFIEKMQHLPQASSQPVPDKMVGRSPAFRSMLLLAQRAAPSHAAVLLIGESGTGKEGLARAIHQNGGPAQRPFIAVDCASLTETLLESELFGYEKGAFTGAQQRKQGLVEAADGGTLFLDEIGDLPLSQQVKLLRLLESGSFRRVGGISSIPANFRLIAATHRNLQAMVAEGSFRADLFYRLAVFPIRLPPLRERREDIPLLATALLERVAPGRQLQLDADARQWLVEQAFPGNIRELRNLLERASLLTDGDTITPEQLRDQPWPDSPPVPAAGHADPLPFSSTLQPLAELEAAYLQWAVTHSGLSRKALAQQLQITERTLYRHLAMLEKKTPAM</sequence>
<gene>
    <name evidence="8" type="ORF">DLM_1497</name>
</gene>
<dbReference type="SUPFAM" id="SSF52540">
    <property type="entry name" value="P-loop containing nucleoside triphosphate hydrolases"/>
    <property type="match status" value="1"/>
</dbReference>
<organism evidence="8 9">
    <name type="scientific">Aquitalea magnusonii</name>
    <dbReference type="NCBI Taxonomy" id="332411"/>
    <lineage>
        <taxon>Bacteria</taxon>
        <taxon>Pseudomonadati</taxon>
        <taxon>Pseudomonadota</taxon>
        <taxon>Betaproteobacteria</taxon>
        <taxon>Neisseriales</taxon>
        <taxon>Chromobacteriaceae</taxon>
        <taxon>Aquitalea</taxon>
    </lineage>
</organism>
<keyword evidence="1" id="KW-0547">Nucleotide-binding</keyword>
<dbReference type="PROSITE" id="PS00676">
    <property type="entry name" value="SIGMA54_INTERACT_2"/>
    <property type="match status" value="1"/>
</dbReference>
<dbReference type="InterPro" id="IPR003593">
    <property type="entry name" value="AAA+_ATPase"/>
</dbReference>
<dbReference type="AlphaFoldDB" id="A0A3G9GHX7"/>
<dbReference type="InterPro" id="IPR013656">
    <property type="entry name" value="PAS_4"/>
</dbReference>
<dbReference type="CDD" id="cd00130">
    <property type="entry name" value="PAS"/>
    <property type="match status" value="1"/>
</dbReference>
<keyword evidence="5" id="KW-0804">Transcription</keyword>
<name>A0A3G9GHX7_9NEIS</name>
<evidence type="ECO:0000259" key="7">
    <source>
        <dbReference type="PROSITE" id="PS50045"/>
    </source>
</evidence>
<proteinExistence type="predicted"/>
<reference evidence="9" key="3">
    <citation type="journal article" date="2017" name="Plant Physiol. Biochem.">
        <title>Differential oxidative and antioxidative response of duckweed Lemna minor toward plant growth promoting/inhibiting bacteria.</title>
        <authorList>
            <person name="Ishizawa H."/>
            <person name="Kuroda M."/>
            <person name="Morikawa M."/>
            <person name="Ike M."/>
        </authorList>
    </citation>
    <scope>NUCLEOTIDE SEQUENCE [LARGE SCALE GENOMIC DNA]</scope>
    <source>
        <strain evidence="9">H3</strain>
    </source>
</reference>
<dbReference type="RefSeq" id="WP_089084174.1">
    <property type="nucleotide sequence ID" value="NZ_AP018823.1"/>
</dbReference>